<dbReference type="Proteomes" id="UP000250043">
    <property type="component" value="Unassembled WGS sequence"/>
</dbReference>
<dbReference type="GO" id="GO:0016799">
    <property type="term" value="F:hydrolase activity, hydrolyzing N-glycosyl compounds"/>
    <property type="evidence" value="ECO:0007669"/>
    <property type="project" value="TreeGrafter"/>
</dbReference>
<dbReference type="Pfam" id="PF03641">
    <property type="entry name" value="Lysine_decarbox"/>
    <property type="match status" value="1"/>
</dbReference>
<dbReference type="InterPro" id="IPR031100">
    <property type="entry name" value="LOG_fam"/>
</dbReference>
<dbReference type="PANTHER" id="PTHR31223">
    <property type="entry name" value="LOG FAMILY PROTEIN YJL055W"/>
    <property type="match status" value="1"/>
</dbReference>
<dbReference type="PANTHER" id="PTHR31223:SF70">
    <property type="entry name" value="LOG FAMILY PROTEIN YJL055W"/>
    <property type="match status" value="1"/>
</dbReference>
<evidence type="ECO:0008006" key="3">
    <source>
        <dbReference type="Google" id="ProtNLM"/>
    </source>
</evidence>
<dbReference type="GO" id="GO:0009691">
    <property type="term" value="P:cytokinin biosynthetic process"/>
    <property type="evidence" value="ECO:0007669"/>
    <property type="project" value="InterPro"/>
</dbReference>
<organism evidence="1 2">
    <name type="scientific">Obba rivulosa</name>
    <dbReference type="NCBI Taxonomy" id="1052685"/>
    <lineage>
        <taxon>Eukaryota</taxon>
        <taxon>Fungi</taxon>
        <taxon>Dikarya</taxon>
        <taxon>Basidiomycota</taxon>
        <taxon>Agaricomycotina</taxon>
        <taxon>Agaricomycetes</taxon>
        <taxon>Polyporales</taxon>
        <taxon>Gelatoporiaceae</taxon>
        <taxon>Obba</taxon>
    </lineage>
</organism>
<keyword evidence="2" id="KW-1185">Reference proteome</keyword>
<proteinExistence type="predicted"/>
<dbReference type="Gene3D" id="3.40.50.450">
    <property type="match status" value="1"/>
</dbReference>
<dbReference type="InterPro" id="IPR005269">
    <property type="entry name" value="LOG"/>
</dbReference>
<dbReference type="SUPFAM" id="SSF102405">
    <property type="entry name" value="MCP/YpsA-like"/>
    <property type="match status" value="1"/>
</dbReference>
<gene>
    <name evidence="1" type="ORF">OBBRIDRAFT_794597</name>
</gene>
<evidence type="ECO:0000313" key="1">
    <source>
        <dbReference type="EMBL" id="OCH89088.1"/>
    </source>
</evidence>
<dbReference type="AlphaFoldDB" id="A0A8E2AQI5"/>
<dbReference type="EMBL" id="KV722435">
    <property type="protein sequence ID" value="OCH89088.1"/>
    <property type="molecule type" value="Genomic_DNA"/>
</dbReference>
<dbReference type="GO" id="GO:0005829">
    <property type="term" value="C:cytosol"/>
    <property type="evidence" value="ECO:0007669"/>
    <property type="project" value="TreeGrafter"/>
</dbReference>
<reference evidence="1 2" key="1">
    <citation type="submission" date="2016-07" db="EMBL/GenBank/DDBJ databases">
        <title>Draft genome of the white-rot fungus Obba rivulosa 3A-2.</title>
        <authorList>
            <consortium name="DOE Joint Genome Institute"/>
            <person name="Miettinen O."/>
            <person name="Riley R."/>
            <person name="Acob R."/>
            <person name="Barry K."/>
            <person name="Cullen D."/>
            <person name="De Vries R."/>
            <person name="Hainaut M."/>
            <person name="Hatakka A."/>
            <person name="Henrissat B."/>
            <person name="Hilden K."/>
            <person name="Kuo R."/>
            <person name="Labutti K."/>
            <person name="Lipzen A."/>
            <person name="Makela M.R."/>
            <person name="Sandor L."/>
            <person name="Spatafora J.W."/>
            <person name="Grigoriev I.V."/>
            <person name="Hibbett D.S."/>
        </authorList>
    </citation>
    <scope>NUCLEOTIDE SEQUENCE [LARGE SCALE GENOMIC DNA]</scope>
    <source>
        <strain evidence="1 2">3A-2</strain>
    </source>
</reference>
<dbReference type="OrthoDB" id="414463at2759"/>
<name>A0A8E2AQI5_9APHY</name>
<sequence length="253" mass="27358">MTAQIQEQQDSVTTRAIAVFCASSQGTGEVYARTAESLGRAMAAADRPLVYGGGSKGVMGVVSGAVLEAGGHVTGVVPYAMLKAGGEVSQVEGKDMHSTNRIDLKEKGRERVETIVVHSMHERKLEMAKRSSAFICLPGGYGTLEETLEVISWLQLGIHDKPILVLNILGFYDPLRELIRNGVRAGFITARNEALVHFVDGPSAHEEHAEFDWGAAAIKALDNWKRPEHSHFYDWTVRIGGMGQGKGDAWSGA</sequence>
<accession>A0A8E2AQI5</accession>
<dbReference type="NCBIfam" id="TIGR00730">
    <property type="entry name" value="Rossman fold protein, TIGR00730 family"/>
    <property type="match status" value="1"/>
</dbReference>
<protein>
    <recommendedName>
        <fullName evidence="3">Cytokinin riboside 5'-monophosphate phosphoribohydrolase</fullName>
    </recommendedName>
</protein>
<evidence type="ECO:0000313" key="2">
    <source>
        <dbReference type="Proteomes" id="UP000250043"/>
    </source>
</evidence>